<dbReference type="AlphaFoldDB" id="A0A7W3XXT3"/>
<proteinExistence type="predicted"/>
<comment type="caution">
    <text evidence="2">The sequence shown here is derived from an EMBL/GenBank/DDBJ whole genome shotgun (WGS) entry which is preliminary data.</text>
</comment>
<name>A0A7W3XXT3_9ACTN</name>
<organism evidence="2 3">
    <name type="scientific">Streptomyces calidiresistens</name>
    <dbReference type="NCBI Taxonomy" id="1485586"/>
    <lineage>
        <taxon>Bacteria</taxon>
        <taxon>Bacillati</taxon>
        <taxon>Actinomycetota</taxon>
        <taxon>Actinomycetes</taxon>
        <taxon>Kitasatosporales</taxon>
        <taxon>Streptomycetaceae</taxon>
        <taxon>Streptomyces</taxon>
    </lineage>
</organism>
<dbReference type="Proteomes" id="UP000530234">
    <property type="component" value="Unassembled WGS sequence"/>
</dbReference>
<reference evidence="3" key="1">
    <citation type="submission" date="2019-10" db="EMBL/GenBank/DDBJ databases">
        <title>Streptomyces sp. nov., a novel actinobacterium isolated from alkaline environment.</title>
        <authorList>
            <person name="Golinska P."/>
        </authorList>
    </citation>
    <scope>NUCLEOTIDE SEQUENCE [LARGE SCALE GENOMIC DNA]</scope>
    <source>
        <strain evidence="3">DSM 42108</strain>
    </source>
</reference>
<accession>A0A7W3XXT3</accession>
<feature type="region of interest" description="Disordered" evidence="1">
    <location>
        <begin position="1"/>
        <end position="30"/>
    </location>
</feature>
<sequence length="230" mass="25864">MAHNPPADEQPHAHRPTDPLAYFTSPGSPEHEYAAHVHRTRMAALADTRLPAPARPRFALADGPEDNPEREHLEELNLSAQIAHADWEAHVARRARHAAIARHTDQLPENLAEDLTEGREALITALGALADVEQRPRLRKLYRDLRGEVYASTTGGELPAARANFAYRRADDYYRRRWDEASTNPVPDGDEHLRVIGAMYRARRAVHGWRWPGAWDASLGRAAPLNLVTR</sequence>
<keyword evidence="3" id="KW-1185">Reference proteome</keyword>
<evidence type="ECO:0000256" key="1">
    <source>
        <dbReference type="SAM" id="MobiDB-lite"/>
    </source>
</evidence>
<gene>
    <name evidence="2" type="ORF">FOE67_17635</name>
</gene>
<protein>
    <submittedName>
        <fullName evidence="2">Uncharacterized protein</fullName>
    </submittedName>
</protein>
<evidence type="ECO:0000313" key="3">
    <source>
        <dbReference type="Proteomes" id="UP000530234"/>
    </source>
</evidence>
<evidence type="ECO:0000313" key="2">
    <source>
        <dbReference type="EMBL" id="MBB0231279.1"/>
    </source>
</evidence>
<dbReference type="EMBL" id="VKHS01000473">
    <property type="protein sequence ID" value="MBB0231279.1"/>
    <property type="molecule type" value="Genomic_DNA"/>
</dbReference>
<dbReference type="RefSeq" id="WP_182665486.1">
    <property type="nucleotide sequence ID" value="NZ_VKHS01000473.1"/>
</dbReference>